<dbReference type="GeneID" id="109721981"/>
<dbReference type="Proteomes" id="UP000515123">
    <property type="component" value="Linkage group 16"/>
</dbReference>
<dbReference type="AlphaFoldDB" id="A0A6P5G9U6"/>
<dbReference type="InterPro" id="IPR037690">
    <property type="entry name" value="FAM204A"/>
</dbReference>
<feature type="compositionally biased region" description="Basic and acidic residues" evidence="1">
    <location>
        <begin position="94"/>
        <end position="105"/>
    </location>
</feature>
<dbReference type="Gramene" id="Aco021698.1.mrna1">
    <property type="protein sequence ID" value="Aco021698.1.mrna1"/>
    <property type="gene ID" value="Aco021698.1.path1"/>
</dbReference>
<sequence>MGAEEGDDDARREAALAATRLLDPNFKPSKLTQSQLDKFKELHRKRLQIKEKGKRKEKPKDKGKPNGTAKTSMRVRNNLDIKDTADVSTASAMKDSEYSNSKEEAGSDEATLTPSKRKRKLHWGLDAKERWERKSNM</sequence>
<reference evidence="2" key="1">
    <citation type="journal article" date="2015" name="Nat. Genet.">
        <title>The pineapple genome and the evolution of CAM photosynthesis.</title>
        <authorList>
            <person name="Ming R."/>
            <person name="VanBuren R."/>
            <person name="Wai C.M."/>
            <person name="Tang H."/>
            <person name="Schatz M.C."/>
            <person name="Bowers J.E."/>
            <person name="Lyons E."/>
            <person name="Wang M.L."/>
            <person name="Chen J."/>
            <person name="Biggers E."/>
            <person name="Zhang J."/>
            <person name="Huang L."/>
            <person name="Zhang L."/>
            <person name="Miao W."/>
            <person name="Zhang J."/>
            <person name="Ye Z."/>
            <person name="Miao C."/>
            <person name="Lin Z."/>
            <person name="Wang H."/>
            <person name="Zhou H."/>
            <person name="Yim W.C."/>
            <person name="Priest H.D."/>
            <person name="Zheng C."/>
            <person name="Woodhouse M."/>
            <person name="Edger P.P."/>
            <person name="Guyot R."/>
            <person name="Guo H.B."/>
            <person name="Guo H."/>
            <person name="Zheng G."/>
            <person name="Singh R."/>
            <person name="Sharma A."/>
            <person name="Min X."/>
            <person name="Zheng Y."/>
            <person name="Lee H."/>
            <person name="Gurtowski J."/>
            <person name="Sedlazeck F.J."/>
            <person name="Harkess A."/>
            <person name="McKain M.R."/>
            <person name="Liao Z."/>
            <person name="Fang J."/>
            <person name="Liu J."/>
            <person name="Zhang X."/>
            <person name="Zhang Q."/>
            <person name="Hu W."/>
            <person name="Qin Y."/>
            <person name="Wang K."/>
            <person name="Chen L.Y."/>
            <person name="Shirley N."/>
            <person name="Lin Y.R."/>
            <person name="Liu L.Y."/>
            <person name="Hernandez A.G."/>
            <person name="Wright C.L."/>
            <person name="Bulone V."/>
            <person name="Tuskan G.A."/>
            <person name="Heath K."/>
            <person name="Zee F."/>
            <person name="Moore P.H."/>
            <person name="Sunkar R."/>
            <person name="Leebens-Mack J.H."/>
            <person name="Mockler T."/>
            <person name="Bennetzen J.L."/>
            <person name="Freeling M."/>
            <person name="Sankoff D."/>
            <person name="Paterson A.H."/>
            <person name="Zhu X."/>
            <person name="Yang X."/>
            <person name="Smith J.A."/>
            <person name="Cushman J.C."/>
            <person name="Paull R.E."/>
            <person name="Yu Q."/>
        </authorList>
    </citation>
    <scope>NUCLEOTIDE SEQUENCE [LARGE SCALE GENOMIC DNA]</scope>
    <source>
        <strain evidence="2">cv. F153</strain>
    </source>
</reference>
<evidence type="ECO:0000313" key="2">
    <source>
        <dbReference type="Proteomes" id="UP000515123"/>
    </source>
</evidence>
<dbReference type="RefSeq" id="XP_020105406.1">
    <property type="nucleotide sequence ID" value="XM_020249817.1"/>
</dbReference>
<protein>
    <submittedName>
        <fullName evidence="3">Protein FAM204A</fullName>
    </submittedName>
</protein>
<keyword evidence="2" id="KW-1185">Reference proteome</keyword>
<organism evidence="2 3">
    <name type="scientific">Ananas comosus</name>
    <name type="common">Pineapple</name>
    <name type="synonym">Ananas ananas</name>
    <dbReference type="NCBI Taxonomy" id="4615"/>
    <lineage>
        <taxon>Eukaryota</taxon>
        <taxon>Viridiplantae</taxon>
        <taxon>Streptophyta</taxon>
        <taxon>Embryophyta</taxon>
        <taxon>Tracheophyta</taxon>
        <taxon>Spermatophyta</taxon>
        <taxon>Magnoliopsida</taxon>
        <taxon>Liliopsida</taxon>
        <taxon>Poales</taxon>
        <taxon>Bromeliaceae</taxon>
        <taxon>Bromelioideae</taxon>
        <taxon>Ananas</taxon>
    </lineage>
</organism>
<evidence type="ECO:0000256" key="1">
    <source>
        <dbReference type="SAM" id="MobiDB-lite"/>
    </source>
</evidence>
<feature type="region of interest" description="Disordered" evidence="1">
    <location>
        <begin position="26"/>
        <end position="137"/>
    </location>
</feature>
<feature type="compositionally biased region" description="Basic residues" evidence="1">
    <location>
        <begin position="41"/>
        <end position="57"/>
    </location>
</feature>
<name>A0A6P5G9U6_ANACO</name>
<accession>A0A6P5G9U6</accession>
<reference evidence="3" key="2">
    <citation type="submission" date="2025-08" db="UniProtKB">
        <authorList>
            <consortium name="RefSeq"/>
        </authorList>
    </citation>
    <scope>IDENTIFICATION</scope>
    <source>
        <tissue evidence="3">Leaf</tissue>
    </source>
</reference>
<gene>
    <name evidence="3" type="primary">LOC109721981</name>
</gene>
<dbReference type="PANTHER" id="PTHR14386:SF2">
    <property type="entry name" value="PROTEIN FAM204A"/>
    <property type="match status" value="1"/>
</dbReference>
<dbReference type="PANTHER" id="PTHR14386">
    <property type="entry name" value="PROTEIN FAM204A"/>
    <property type="match status" value="1"/>
</dbReference>
<feature type="compositionally biased region" description="Basic and acidic residues" evidence="1">
    <location>
        <begin position="123"/>
        <end position="137"/>
    </location>
</feature>
<evidence type="ECO:0000313" key="3">
    <source>
        <dbReference type="RefSeq" id="XP_020105406.1"/>
    </source>
</evidence>
<dbReference type="OrthoDB" id="639110at2759"/>
<proteinExistence type="predicted"/>